<evidence type="ECO:0000256" key="1">
    <source>
        <dbReference type="SAM" id="MobiDB-lite"/>
    </source>
</evidence>
<reference evidence="2 3" key="1">
    <citation type="submission" date="2020-02" db="EMBL/GenBank/DDBJ databases">
        <title>Whole-genome analyses of novel actinobacteria.</title>
        <authorList>
            <person name="Sahin N."/>
            <person name="Tokatli A."/>
        </authorList>
    </citation>
    <scope>NUCLEOTIDE SEQUENCE [LARGE SCALE GENOMIC DNA]</scope>
    <source>
        <strain evidence="2 3">YC504</strain>
    </source>
</reference>
<keyword evidence="3" id="KW-1185">Reference proteome</keyword>
<feature type="compositionally biased region" description="Basic residues" evidence="1">
    <location>
        <begin position="47"/>
        <end position="58"/>
    </location>
</feature>
<evidence type="ECO:0000313" key="3">
    <source>
        <dbReference type="Proteomes" id="UP000481109"/>
    </source>
</evidence>
<accession>A0A6G4XUB0</accession>
<dbReference type="EMBL" id="JAAKZW010000214">
    <property type="protein sequence ID" value="NGO80397.1"/>
    <property type="molecule type" value="Genomic_DNA"/>
</dbReference>
<feature type="region of interest" description="Disordered" evidence="1">
    <location>
        <begin position="18"/>
        <end position="58"/>
    </location>
</feature>
<sequence length="58" mass="6908">MFEYEMQQLRQADLVREAAQEHRANEARKARRFGRHADHDADGRVSHSPRRFRFARAA</sequence>
<name>A0A6G4XUB0_9ACTN</name>
<dbReference type="Proteomes" id="UP000481109">
    <property type="component" value="Unassembled WGS sequence"/>
</dbReference>
<dbReference type="RefSeq" id="WP_165335816.1">
    <property type="nucleotide sequence ID" value="NZ_JAAKZW010000214.1"/>
</dbReference>
<comment type="caution">
    <text evidence="2">The sequence shown here is derived from an EMBL/GenBank/DDBJ whole genome shotgun (WGS) entry which is preliminary data.</text>
</comment>
<protein>
    <submittedName>
        <fullName evidence="2">Uncharacterized protein</fullName>
    </submittedName>
</protein>
<dbReference type="AlphaFoldDB" id="A0A6G4XUB0"/>
<gene>
    <name evidence="2" type="ORF">G6045_32780</name>
</gene>
<proteinExistence type="predicted"/>
<feature type="compositionally biased region" description="Basic and acidic residues" evidence="1">
    <location>
        <begin position="35"/>
        <end position="45"/>
    </location>
</feature>
<feature type="compositionally biased region" description="Basic and acidic residues" evidence="1">
    <location>
        <begin position="18"/>
        <end position="28"/>
    </location>
</feature>
<evidence type="ECO:0000313" key="2">
    <source>
        <dbReference type="EMBL" id="NGO80397.1"/>
    </source>
</evidence>
<organism evidence="2 3">
    <name type="scientific">Streptomyces mesophilus</name>
    <dbReference type="NCBI Taxonomy" id="1775132"/>
    <lineage>
        <taxon>Bacteria</taxon>
        <taxon>Bacillati</taxon>
        <taxon>Actinomycetota</taxon>
        <taxon>Actinomycetes</taxon>
        <taxon>Kitasatosporales</taxon>
        <taxon>Streptomycetaceae</taxon>
        <taxon>Streptomyces</taxon>
    </lineage>
</organism>